<feature type="signal peptide" evidence="5">
    <location>
        <begin position="1"/>
        <end position="25"/>
    </location>
</feature>
<dbReference type="PANTHER" id="PTHR30061">
    <property type="entry name" value="MALTOSE-BINDING PERIPLASMIC PROTEIN"/>
    <property type="match status" value="1"/>
</dbReference>
<accession>A0A4Q9DP40</accession>
<sequence>MLTKKSKKMKVLFGSLMSVSVLLTACGGGGTTGGSAGGSGGSAAPAAPASSAPAAAPAAKAPEPKKDEPVTLTIVSTTILEKPEATVEQEIADAFMKAHPNVKITFVGVPMNDLYAKLTTMATGKQLPDIFTNNPEFAAKADEMGIVADMTKLMGDDFLKGFYPSNLKEASYKNKLQFVPWFTAPTGLLYRADWFQEKGLKAPETWDDFRAAAKALTDPGKRWGFAMVGAKNGSGAGRFMHILRSFGVDELREENGKWVTDMDKPQAIEALKMFGELYTKDKVVPPGPTQVSYAEAVTLMAQEKTGMIITGPHTTGAIYAQNPNLKGKLASAPVPKAANGGKHITTLGELGFSISSSSKNQQVAAEYLKFLVNKENAVKFNEVTGRMPTRTEAGDQVKNSGPTFTGFIQSLDYVTTFPQVAFMPKVQDILGEAYQALITEQSTPDAAAKKAAQAIRDEIQKSAK</sequence>
<organism evidence="6 7">
    <name type="scientific">Paenibacillus thalictri</name>
    <dbReference type="NCBI Taxonomy" id="2527873"/>
    <lineage>
        <taxon>Bacteria</taxon>
        <taxon>Bacillati</taxon>
        <taxon>Bacillota</taxon>
        <taxon>Bacilli</taxon>
        <taxon>Bacillales</taxon>
        <taxon>Paenibacillaceae</taxon>
        <taxon>Paenibacillus</taxon>
    </lineage>
</organism>
<dbReference type="PROSITE" id="PS51257">
    <property type="entry name" value="PROKAR_LIPOPROTEIN"/>
    <property type="match status" value="1"/>
</dbReference>
<dbReference type="OrthoDB" id="9808332at2"/>
<keyword evidence="2" id="KW-0813">Transport</keyword>
<evidence type="ECO:0000256" key="4">
    <source>
        <dbReference type="SAM" id="MobiDB-lite"/>
    </source>
</evidence>
<evidence type="ECO:0000256" key="1">
    <source>
        <dbReference type="ARBA" id="ARBA00008520"/>
    </source>
</evidence>
<dbReference type="RefSeq" id="WP_131015647.1">
    <property type="nucleotide sequence ID" value="NZ_SIRE01000016.1"/>
</dbReference>
<dbReference type="Gene3D" id="3.40.190.10">
    <property type="entry name" value="Periplasmic binding protein-like II"/>
    <property type="match status" value="1"/>
</dbReference>
<reference evidence="6 7" key="1">
    <citation type="submission" date="2019-02" db="EMBL/GenBank/DDBJ databases">
        <title>Paenibacillus sp. nov., isolated from surface-sterilized tissue of Thalictrum simplex L.</title>
        <authorList>
            <person name="Tuo L."/>
        </authorList>
    </citation>
    <scope>NUCLEOTIDE SEQUENCE [LARGE SCALE GENOMIC DNA]</scope>
    <source>
        <strain evidence="6 7">N2SHLJ1</strain>
    </source>
</reference>
<feature type="chain" id="PRO_5039342944" evidence="5">
    <location>
        <begin position="26"/>
        <end position="464"/>
    </location>
</feature>
<dbReference type="AlphaFoldDB" id="A0A4Q9DP40"/>
<evidence type="ECO:0000256" key="2">
    <source>
        <dbReference type="ARBA" id="ARBA00022448"/>
    </source>
</evidence>
<dbReference type="GO" id="GO:1901982">
    <property type="term" value="F:maltose binding"/>
    <property type="evidence" value="ECO:0007669"/>
    <property type="project" value="TreeGrafter"/>
</dbReference>
<comment type="caution">
    <text evidence="6">The sequence shown here is derived from an EMBL/GenBank/DDBJ whole genome shotgun (WGS) entry which is preliminary data.</text>
</comment>
<comment type="similarity">
    <text evidence="1">Belongs to the bacterial solute-binding protein 1 family.</text>
</comment>
<dbReference type="Proteomes" id="UP000293142">
    <property type="component" value="Unassembled WGS sequence"/>
</dbReference>
<evidence type="ECO:0000313" key="7">
    <source>
        <dbReference type="Proteomes" id="UP000293142"/>
    </source>
</evidence>
<proteinExistence type="inferred from homology"/>
<dbReference type="GO" id="GO:0042956">
    <property type="term" value="P:maltodextrin transmembrane transport"/>
    <property type="evidence" value="ECO:0007669"/>
    <property type="project" value="TreeGrafter"/>
</dbReference>
<protein>
    <submittedName>
        <fullName evidence="6">Sugar ABC transporter substrate-binding protein</fullName>
    </submittedName>
</protein>
<dbReference type="GO" id="GO:0055052">
    <property type="term" value="C:ATP-binding cassette (ABC) transporter complex, substrate-binding subunit-containing"/>
    <property type="evidence" value="ECO:0007669"/>
    <property type="project" value="TreeGrafter"/>
</dbReference>
<dbReference type="InterPro" id="IPR006059">
    <property type="entry name" value="SBP"/>
</dbReference>
<feature type="compositionally biased region" description="Gly residues" evidence="4">
    <location>
        <begin position="32"/>
        <end position="41"/>
    </location>
</feature>
<dbReference type="PANTHER" id="PTHR30061:SF50">
    <property type="entry name" value="MALTOSE_MALTODEXTRIN-BINDING PERIPLASMIC PROTEIN"/>
    <property type="match status" value="1"/>
</dbReference>
<feature type="compositionally biased region" description="Low complexity" evidence="4">
    <location>
        <begin position="42"/>
        <end position="61"/>
    </location>
</feature>
<gene>
    <name evidence="6" type="ORF">EYB31_22375</name>
</gene>
<evidence type="ECO:0000256" key="5">
    <source>
        <dbReference type="SAM" id="SignalP"/>
    </source>
</evidence>
<dbReference type="SUPFAM" id="SSF53850">
    <property type="entry name" value="Periplasmic binding protein-like II"/>
    <property type="match status" value="1"/>
</dbReference>
<evidence type="ECO:0000313" key="6">
    <source>
        <dbReference type="EMBL" id="TBL75735.1"/>
    </source>
</evidence>
<keyword evidence="7" id="KW-1185">Reference proteome</keyword>
<dbReference type="Pfam" id="PF01547">
    <property type="entry name" value="SBP_bac_1"/>
    <property type="match status" value="1"/>
</dbReference>
<dbReference type="EMBL" id="SIRE01000016">
    <property type="protein sequence ID" value="TBL75735.1"/>
    <property type="molecule type" value="Genomic_DNA"/>
</dbReference>
<feature type="region of interest" description="Disordered" evidence="4">
    <location>
        <begin position="32"/>
        <end position="70"/>
    </location>
</feature>
<dbReference type="GO" id="GO:0015768">
    <property type="term" value="P:maltose transport"/>
    <property type="evidence" value="ECO:0007669"/>
    <property type="project" value="TreeGrafter"/>
</dbReference>
<name>A0A4Q9DP40_9BACL</name>
<evidence type="ECO:0000256" key="3">
    <source>
        <dbReference type="ARBA" id="ARBA00022729"/>
    </source>
</evidence>
<dbReference type="CDD" id="cd13585">
    <property type="entry name" value="PBP2_TMBP_like"/>
    <property type="match status" value="1"/>
</dbReference>
<keyword evidence="3 5" id="KW-0732">Signal</keyword>